<proteinExistence type="predicted"/>
<accession>F3QMZ9</accession>
<protein>
    <submittedName>
        <fullName evidence="7">Putative type IV secretion system protein PtlE</fullName>
    </submittedName>
</protein>
<evidence type="ECO:0000259" key="6">
    <source>
        <dbReference type="Pfam" id="PF04335"/>
    </source>
</evidence>
<gene>
    <name evidence="7" type="ORF">HMPREF9439_02329</name>
</gene>
<dbReference type="OrthoDB" id="9816242at2"/>
<reference evidence="7 8" key="1">
    <citation type="submission" date="2011-02" db="EMBL/GenBank/DDBJ databases">
        <authorList>
            <person name="Weinstock G."/>
            <person name="Sodergren E."/>
            <person name="Clifton S."/>
            <person name="Fulton L."/>
            <person name="Fulton B."/>
            <person name="Courtney L."/>
            <person name="Fronick C."/>
            <person name="Harrison M."/>
            <person name="Strong C."/>
            <person name="Farmer C."/>
            <person name="Delahaunty K."/>
            <person name="Markovic C."/>
            <person name="Hall O."/>
            <person name="Minx P."/>
            <person name="Tomlinson C."/>
            <person name="Mitreva M."/>
            <person name="Hou S."/>
            <person name="Chen J."/>
            <person name="Wollam A."/>
            <person name="Pepin K.H."/>
            <person name="Johnson M."/>
            <person name="Bhonagiri V."/>
            <person name="Zhang X."/>
            <person name="Suruliraj S."/>
            <person name="Warren W."/>
            <person name="Chinwalla A."/>
            <person name="Mardis E.R."/>
            <person name="Wilson R.K."/>
        </authorList>
    </citation>
    <scope>NUCLEOTIDE SEQUENCE [LARGE SCALE GENOMIC DNA]</scope>
    <source>
        <strain evidence="7 8">YIT 11859</strain>
    </source>
</reference>
<dbReference type="eggNOG" id="COG3736">
    <property type="taxonomic scope" value="Bacteria"/>
</dbReference>
<dbReference type="EMBL" id="AFBP01000089">
    <property type="protein sequence ID" value="EGG51231.1"/>
    <property type="molecule type" value="Genomic_DNA"/>
</dbReference>
<sequence>MWKKKTESNGEHSSDNTTKAQDNFKKALDWETSRLELVEKSEKRAWLCSKILGLCLISTAAAIALMMPLKKTEPFVIRVNQNTGEAAVLAIANEKDIPFSEMMDKYWLNQYVLSRESYDYRTLEHDYLKTRELSLPNVFDPYAAQFSTDDNSLDRLLGDSKKIVVEVHTVVPNGNGIATVRFGKKLVDTQTNAVDSSQNWTATIAYEYIPNFKADEPSRLINPFGFKVTSYRMDPDLTVGAAK</sequence>
<dbReference type="PIRSF" id="PIRSF003299">
    <property type="entry name" value="VirB8_PtlE"/>
    <property type="match status" value="1"/>
</dbReference>
<dbReference type="HOGENOM" id="CLU_068461_1_1_4"/>
<comment type="caution">
    <text evidence="7">The sequence shown here is derived from an EMBL/GenBank/DDBJ whole genome shotgun (WGS) entry which is preliminary data.</text>
</comment>
<dbReference type="Gene3D" id="3.10.450.230">
    <property type="entry name" value="VirB8 protein"/>
    <property type="match status" value="1"/>
</dbReference>
<keyword evidence="4 5" id="KW-0472">Membrane</keyword>
<comment type="subcellular location">
    <subcellularLocation>
        <location evidence="1">Membrane</location>
        <topology evidence="1">Single-pass membrane protein</topology>
    </subcellularLocation>
</comment>
<dbReference type="InterPro" id="IPR026264">
    <property type="entry name" value="VirB8/PtlE"/>
</dbReference>
<feature type="transmembrane region" description="Helical" evidence="5">
    <location>
        <begin position="51"/>
        <end position="69"/>
    </location>
</feature>
<dbReference type="InterPro" id="IPR032710">
    <property type="entry name" value="NTF2-like_dom_sf"/>
</dbReference>
<evidence type="ECO:0000256" key="1">
    <source>
        <dbReference type="ARBA" id="ARBA00004167"/>
    </source>
</evidence>
<dbReference type="Proteomes" id="UP000005156">
    <property type="component" value="Unassembled WGS sequence"/>
</dbReference>
<dbReference type="GO" id="GO:0030255">
    <property type="term" value="P:protein secretion by the type IV secretion system"/>
    <property type="evidence" value="ECO:0007669"/>
    <property type="project" value="InterPro"/>
</dbReference>
<evidence type="ECO:0000256" key="4">
    <source>
        <dbReference type="ARBA" id="ARBA00023136"/>
    </source>
</evidence>
<keyword evidence="2 5" id="KW-0812">Transmembrane</keyword>
<evidence type="ECO:0000256" key="2">
    <source>
        <dbReference type="ARBA" id="ARBA00022692"/>
    </source>
</evidence>
<evidence type="ECO:0000256" key="3">
    <source>
        <dbReference type="ARBA" id="ARBA00022989"/>
    </source>
</evidence>
<evidence type="ECO:0000313" key="8">
    <source>
        <dbReference type="Proteomes" id="UP000005156"/>
    </source>
</evidence>
<evidence type="ECO:0000313" key="7">
    <source>
        <dbReference type="EMBL" id="EGG51231.1"/>
    </source>
</evidence>
<dbReference type="GeneID" id="43349628"/>
<dbReference type="Pfam" id="PF04335">
    <property type="entry name" value="VirB8"/>
    <property type="match status" value="1"/>
</dbReference>
<dbReference type="AlphaFoldDB" id="F3QMZ9"/>
<feature type="domain" description="Bacterial virulence protein VirB8" evidence="6">
    <location>
        <begin position="27"/>
        <end position="235"/>
    </location>
</feature>
<evidence type="ECO:0000256" key="5">
    <source>
        <dbReference type="SAM" id="Phobius"/>
    </source>
</evidence>
<keyword evidence="3 5" id="KW-1133">Transmembrane helix</keyword>
<keyword evidence="8" id="KW-1185">Reference proteome</keyword>
<name>F3QMZ9_9BURK</name>
<dbReference type="GO" id="GO:0016020">
    <property type="term" value="C:membrane"/>
    <property type="evidence" value="ECO:0007669"/>
    <property type="project" value="UniProtKB-SubCell"/>
</dbReference>
<dbReference type="SUPFAM" id="SSF54427">
    <property type="entry name" value="NTF2-like"/>
    <property type="match status" value="1"/>
</dbReference>
<dbReference type="CDD" id="cd16424">
    <property type="entry name" value="VirB8"/>
    <property type="match status" value="1"/>
</dbReference>
<dbReference type="RefSeq" id="WP_008864852.1">
    <property type="nucleotide sequence ID" value="NZ_GL883756.1"/>
</dbReference>
<organism evidence="7 8">
    <name type="scientific">Parasutterella excrementihominis YIT 11859</name>
    <dbReference type="NCBI Taxonomy" id="762966"/>
    <lineage>
        <taxon>Bacteria</taxon>
        <taxon>Pseudomonadati</taxon>
        <taxon>Pseudomonadota</taxon>
        <taxon>Betaproteobacteria</taxon>
        <taxon>Burkholderiales</taxon>
        <taxon>Sutterellaceae</taxon>
        <taxon>Parasutterella</taxon>
    </lineage>
</organism>
<dbReference type="InterPro" id="IPR007430">
    <property type="entry name" value="VirB8"/>
</dbReference>